<organism evidence="1 2">
    <name type="scientific">Paucilactobacillus suebicus DSM 5007 = KCTC 3549</name>
    <dbReference type="NCBI Taxonomy" id="1423807"/>
    <lineage>
        <taxon>Bacteria</taxon>
        <taxon>Bacillati</taxon>
        <taxon>Bacillota</taxon>
        <taxon>Bacilli</taxon>
        <taxon>Lactobacillales</taxon>
        <taxon>Lactobacillaceae</taxon>
        <taxon>Paucilactobacillus</taxon>
    </lineage>
</organism>
<accession>A0A0R1W3I1</accession>
<evidence type="ECO:0000313" key="2">
    <source>
        <dbReference type="Proteomes" id="UP000051820"/>
    </source>
</evidence>
<comment type="caution">
    <text evidence="1">The sequence shown here is derived from an EMBL/GenBank/DDBJ whole genome shotgun (WGS) entry which is preliminary data.</text>
</comment>
<protein>
    <submittedName>
        <fullName evidence="1">Uncharacterized protein</fullName>
    </submittedName>
</protein>
<dbReference type="RefSeq" id="WP_010621246.1">
    <property type="nucleotide sequence ID" value="NZ_AZGF01000008.1"/>
</dbReference>
<gene>
    <name evidence="1" type="ORF">FD16_GL002396</name>
</gene>
<dbReference type="AlphaFoldDB" id="A0A0R1W3I1"/>
<sequence>MTQTYLSPADMQSVMVHDVSYQRAIRLLSENWDTQENHLFSDLIKTSDVVWARKLQTAGLIKGKRDFTQYKDIRQFIVAHDEWLTPAAKRELLSSFD</sequence>
<dbReference type="eggNOG" id="ENOG5030AIZ">
    <property type="taxonomic scope" value="Bacteria"/>
</dbReference>
<dbReference type="Proteomes" id="UP000051820">
    <property type="component" value="Unassembled WGS sequence"/>
</dbReference>
<proteinExistence type="predicted"/>
<dbReference type="STRING" id="1423807.FD16_GL002396"/>
<name>A0A0R1W3I1_9LACO</name>
<dbReference type="OrthoDB" id="2320152at2"/>
<dbReference type="EMBL" id="AZGF01000008">
    <property type="protein sequence ID" value="KRM12401.1"/>
    <property type="molecule type" value="Genomic_DNA"/>
</dbReference>
<reference evidence="1 2" key="1">
    <citation type="journal article" date="2015" name="Genome Announc.">
        <title>Expanding the biotechnology potential of lactobacilli through comparative genomics of 213 strains and associated genera.</title>
        <authorList>
            <person name="Sun Z."/>
            <person name="Harris H.M."/>
            <person name="McCann A."/>
            <person name="Guo C."/>
            <person name="Argimon S."/>
            <person name="Zhang W."/>
            <person name="Yang X."/>
            <person name="Jeffery I.B."/>
            <person name="Cooney J.C."/>
            <person name="Kagawa T.F."/>
            <person name="Liu W."/>
            <person name="Song Y."/>
            <person name="Salvetti E."/>
            <person name="Wrobel A."/>
            <person name="Rasinkangas P."/>
            <person name="Parkhill J."/>
            <person name="Rea M.C."/>
            <person name="O'Sullivan O."/>
            <person name="Ritari J."/>
            <person name="Douillard F.P."/>
            <person name="Paul Ross R."/>
            <person name="Yang R."/>
            <person name="Briner A.E."/>
            <person name="Felis G.E."/>
            <person name="de Vos W.M."/>
            <person name="Barrangou R."/>
            <person name="Klaenhammer T.R."/>
            <person name="Caufield P.W."/>
            <person name="Cui Y."/>
            <person name="Zhang H."/>
            <person name="O'Toole P.W."/>
        </authorList>
    </citation>
    <scope>NUCLEOTIDE SEQUENCE [LARGE SCALE GENOMIC DNA]</scope>
    <source>
        <strain evidence="1 2">DSM 5007</strain>
    </source>
</reference>
<evidence type="ECO:0000313" key="1">
    <source>
        <dbReference type="EMBL" id="KRM12401.1"/>
    </source>
</evidence>
<keyword evidence="2" id="KW-1185">Reference proteome</keyword>
<dbReference type="PATRIC" id="fig|1423807.3.peg.2475"/>